<keyword evidence="1" id="KW-0812">Transmembrane</keyword>
<organism evidence="2 3">
    <name type="scientific">Juglans regia</name>
    <name type="common">English walnut</name>
    <dbReference type="NCBI Taxonomy" id="51240"/>
    <lineage>
        <taxon>Eukaryota</taxon>
        <taxon>Viridiplantae</taxon>
        <taxon>Streptophyta</taxon>
        <taxon>Embryophyta</taxon>
        <taxon>Tracheophyta</taxon>
        <taxon>Spermatophyta</taxon>
        <taxon>Magnoliopsida</taxon>
        <taxon>eudicotyledons</taxon>
        <taxon>Gunneridae</taxon>
        <taxon>Pentapetalae</taxon>
        <taxon>rosids</taxon>
        <taxon>fabids</taxon>
        <taxon>Fagales</taxon>
        <taxon>Juglandaceae</taxon>
        <taxon>Juglans</taxon>
    </lineage>
</organism>
<feature type="transmembrane region" description="Helical" evidence="1">
    <location>
        <begin position="230"/>
        <end position="249"/>
    </location>
</feature>
<dbReference type="PANTHER" id="PTHR46631">
    <property type="entry name" value="60S RIBOSOMAL PROTEIN L18A-LIKE"/>
    <property type="match status" value="1"/>
</dbReference>
<evidence type="ECO:0000313" key="3">
    <source>
        <dbReference type="Proteomes" id="UP000619265"/>
    </source>
</evidence>
<keyword evidence="1" id="KW-0472">Membrane</keyword>
<feature type="non-terminal residue" evidence="2">
    <location>
        <position position="1"/>
    </location>
</feature>
<reference evidence="2" key="2">
    <citation type="submission" date="2020-03" db="EMBL/GenBank/DDBJ databases">
        <title>Walnut 2.0.</title>
        <authorList>
            <person name="Marrano A."/>
            <person name="Britton M."/>
            <person name="Zimin A.V."/>
            <person name="Zaini P.A."/>
            <person name="Workman R."/>
            <person name="Puiu D."/>
            <person name="Bianco L."/>
            <person name="Allen B.J."/>
            <person name="Troggio M."/>
            <person name="Leslie C.A."/>
            <person name="Timp W."/>
            <person name="Dendekar A."/>
            <person name="Salzberg S.L."/>
            <person name="Neale D.B."/>
        </authorList>
    </citation>
    <scope>NUCLEOTIDE SEQUENCE</scope>
    <source>
        <tissue evidence="2">Leaves</tissue>
    </source>
</reference>
<protein>
    <submittedName>
        <fullName evidence="2">Uncharacterized protein</fullName>
    </submittedName>
</protein>
<name>A0A834D475_JUGRE</name>
<dbReference type="InterPro" id="IPR044804">
    <property type="entry name" value="Ribosomal_eL20z-like"/>
</dbReference>
<gene>
    <name evidence="2" type="ORF">F2P56_006996</name>
</gene>
<proteinExistence type="predicted"/>
<dbReference type="Proteomes" id="UP000619265">
    <property type="component" value="Unassembled WGS sequence"/>
</dbReference>
<dbReference type="EMBL" id="LIHL02000003">
    <property type="protein sequence ID" value="KAF5475160.1"/>
    <property type="molecule type" value="Genomic_DNA"/>
</dbReference>
<accession>A0A834D475</accession>
<comment type="caution">
    <text evidence="2">The sequence shown here is derived from an EMBL/GenBank/DDBJ whole genome shotgun (WGS) entry which is preliminary data.</text>
</comment>
<evidence type="ECO:0000313" key="2">
    <source>
        <dbReference type="EMBL" id="KAF5475160.1"/>
    </source>
</evidence>
<keyword evidence="1" id="KW-1133">Transmembrane helix</keyword>
<dbReference type="Gramene" id="Jr03_14740_p1">
    <property type="protein sequence ID" value="cds.Jr03_14740_p1"/>
    <property type="gene ID" value="Jr03_14740"/>
</dbReference>
<sequence length="255" mass="29260">PHQNFLLLGRRTLNQSPKKKSLTPQSKSLLKTMSEDGKGRGLIDDQQSQFHYGTFQGVANYNPPAPQPLPHPVVGFPQPVPPPGFTVDSRYNHQRHNHYGYQTVEGYAIVEGRPVSEPSLPCCGIGMGWVLYVYNWILSWWHSLVYWNFYSTLCTSGLQRKTWICCMHSSFATRRDCCYAWGNKGYSRVVRLRSATKLNAWRYLYAKEQLIANILLLGLRGCSTLYLCNYYVYVVVAFFLTCLQNAYLLSRLPNI</sequence>
<evidence type="ECO:0000256" key="1">
    <source>
        <dbReference type="SAM" id="Phobius"/>
    </source>
</evidence>
<dbReference type="AlphaFoldDB" id="A0A834D475"/>
<dbReference type="PANTHER" id="PTHR46631:SF22">
    <property type="entry name" value="60S RIBOSOMAL PROTEIN L18A-LIKE PROTEIN"/>
    <property type="match status" value="1"/>
</dbReference>
<reference evidence="2" key="1">
    <citation type="submission" date="2015-10" db="EMBL/GenBank/DDBJ databases">
        <authorList>
            <person name="Martinez-Garcia P.J."/>
            <person name="Crepeau M.W."/>
            <person name="Puiu D."/>
            <person name="Gonzalez-Ibeas D."/>
            <person name="Whalen J."/>
            <person name="Stevens K."/>
            <person name="Paul R."/>
            <person name="Butterfield T."/>
            <person name="Britton M."/>
            <person name="Reagan R."/>
            <person name="Chakraborty S."/>
            <person name="Walawage S.L."/>
            <person name="Vasquez-Gross H.A."/>
            <person name="Cardeno C."/>
            <person name="Famula R."/>
            <person name="Pratt K."/>
            <person name="Kuruganti S."/>
            <person name="Aradhya M.K."/>
            <person name="Leslie C.A."/>
            <person name="Dandekar A.M."/>
            <person name="Salzberg S.L."/>
            <person name="Wegrzyn J.L."/>
            <person name="Langley C.H."/>
            <person name="Neale D.B."/>
        </authorList>
    </citation>
    <scope>NUCLEOTIDE SEQUENCE</scope>
    <source>
        <tissue evidence="2">Leaves</tissue>
    </source>
</reference>